<comment type="subcellular location">
    <subcellularLocation>
        <location evidence="7">Cell membrane</location>
        <topology evidence="7">Multi-pass membrane protein</topology>
    </subcellularLocation>
</comment>
<protein>
    <recommendedName>
        <fullName evidence="7">Phosphatidylglycerol--prolipoprotein diacylglyceryl transferase</fullName>
        <ecNumber evidence="7">2.5.1.145</ecNumber>
    </recommendedName>
</protein>
<accession>D3Q6U1</accession>
<feature type="region of interest" description="Disordered" evidence="8">
    <location>
        <begin position="305"/>
        <end position="327"/>
    </location>
</feature>
<comment type="catalytic activity">
    <reaction evidence="7">
        <text>L-cysteinyl-[prolipoprotein] + a 1,2-diacyl-sn-glycero-3-phospho-(1'-sn-glycerol) = an S-1,2-diacyl-sn-glyceryl-L-cysteinyl-[prolipoprotein] + sn-glycerol 1-phosphate + H(+)</text>
        <dbReference type="Rhea" id="RHEA:56712"/>
        <dbReference type="Rhea" id="RHEA-COMP:14679"/>
        <dbReference type="Rhea" id="RHEA-COMP:14680"/>
        <dbReference type="ChEBI" id="CHEBI:15378"/>
        <dbReference type="ChEBI" id="CHEBI:29950"/>
        <dbReference type="ChEBI" id="CHEBI:57685"/>
        <dbReference type="ChEBI" id="CHEBI:64716"/>
        <dbReference type="ChEBI" id="CHEBI:140658"/>
        <dbReference type="EC" id="2.5.1.145"/>
    </reaction>
</comment>
<dbReference type="eggNOG" id="COG0682">
    <property type="taxonomic scope" value="Bacteria"/>
</dbReference>
<evidence type="ECO:0000256" key="5">
    <source>
        <dbReference type="ARBA" id="ARBA00022989"/>
    </source>
</evidence>
<dbReference type="HAMAP" id="MF_01147">
    <property type="entry name" value="Lgt"/>
    <property type="match status" value="1"/>
</dbReference>
<dbReference type="InterPro" id="IPR001640">
    <property type="entry name" value="Lgt"/>
</dbReference>
<name>D3Q6U1_STANL</name>
<dbReference type="NCBIfam" id="TIGR00544">
    <property type="entry name" value="lgt"/>
    <property type="match status" value="1"/>
</dbReference>
<dbReference type="Proteomes" id="UP000000844">
    <property type="component" value="Chromosome"/>
</dbReference>
<comment type="pathway">
    <text evidence="7">Protein modification; lipoprotein biosynthesis (diacylglyceryl transfer).</text>
</comment>
<comment type="similarity">
    <text evidence="1 7">Belongs to the Lgt family.</text>
</comment>
<feature type="transmembrane region" description="Helical" evidence="7">
    <location>
        <begin position="96"/>
        <end position="119"/>
    </location>
</feature>
<dbReference type="AlphaFoldDB" id="D3Q6U1"/>
<dbReference type="EC" id="2.5.1.145" evidence="7"/>
<evidence type="ECO:0000256" key="2">
    <source>
        <dbReference type="ARBA" id="ARBA00022475"/>
    </source>
</evidence>
<feature type="binding site" evidence="7">
    <location>
        <position position="146"/>
    </location>
    <ligand>
        <name>a 1,2-diacyl-sn-glycero-3-phospho-(1'-sn-glycerol)</name>
        <dbReference type="ChEBI" id="CHEBI:64716"/>
    </ligand>
</feature>
<organism evidence="9 10">
    <name type="scientific">Stackebrandtia nassauensis (strain DSM 44728 / CIP 108903 / NRRL B-16338 / NBRC 102104 / LLR-40K-21)</name>
    <dbReference type="NCBI Taxonomy" id="446470"/>
    <lineage>
        <taxon>Bacteria</taxon>
        <taxon>Bacillati</taxon>
        <taxon>Actinomycetota</taxon>
        <taxon>Actinomycetes</taxon>
        <taxon>Glycomycetales</taxon>
        <taxon>Glycomycetaceae</taxon>
        <taxon>Stackebrandtia</taxon>
    </lineage>
</organism>
<feature type="transmembrane region" description="Helical" evidence="7">
    <location>
        <begin position="20"/>
        <end position="44"/>
    </location>
</feature>
<dbReference type="PANTHER" id="PTHR30589:SF0">
    <property type="entry name" value="PHOSPHATIDYLGLYCEROL--PROLIPOPROTEIN DIACYLGLYCERYL TRANSFERASE"/>
    <property type="match status" value="1"/>
</dbReference>
<dbReference type="GO" id="GO:0005886">
    <property type="term" value="C:plasma membrane"/>
    <property type="evidence" value="ECO:0007669"/>
    <property type="project" value="UniProtKB-SubCell"/>
</dbReference>
<evidence type="ECO:0000256" key="6">
    <source>
        <dbReference type="ARBA" id="ARBA00023136"/>
    </source>
</evidence>
<evidence type="ECO:0000313" key="10">
    <source>
        <dbReference type="Proteomes" id="UP000000844"/>
    </source>
</evidence>
<evidence type="ECO:0000313" key="9">
    <source>
        <dbReference type="EMBL" id="ADD40340.1"/>
    </source>
</evidence>
<keyword evidence="9" id="KW-0449">Lipoprotein</keyword>
<gene>
    <name evidence="7" type="primary">lgt</name>
    <name evidence="9" type="ordered locus">Snas_0626</name>
</gene>
<dbReference type="KEGG" id="sna:Snas_0626"/>
<keyword evidence="4 7" id="KW-0812">Transmembrane</keyword>
<keyword evidence="6 7" id="KW-0472">Membrane</keyword>
<comment type="function">
    <text evidence="7">Catalyzes the transfer of the diacylglyceryl group from phosphatidylglycerol to the sulfhydryl group of the N-terminal cysteine of a prolipoprotein, the first step in the formation of mature lipoproteins.</text>
</comment>
<keyword evidence="3 7" id="KW-0808">Transferase</keyword>
<dbReference type="RefSeq" id="WP_013015911.1">
    <property type="nucleotide sequence ID" value="NC_013947.1"/>
</dbReference>
<dbReference type="STRING" id="446470.Snas_0626"/>
<evidence type="ECO:0000256" key="8">
    <source>
        <dbReference type="SAM" id="MobiDB-lite"/>
    </source>
</evidence>
<feature type="transmembrane region" description="Helical" evidence="7">
    <location>
        <begin position="214"/>
        <end position="233"/>
    </location>
</feature>
<evidence type="ECO:0000256" key="7">
    <source>
        <dbReference type="HAMAP-Rule" id="MF_01147"/>
    </source>
</evidence>
<evidence type="ECO:0000256" key="3">
    <source>
        <dbReference type="ARBA" id="ARBA00022679"/>
    </source>
</evidence>
<dbReference type="HOGENOM" id="CLU_013386_2_0_11"/>
<keyword evidence="5 7" id="KW-1133">Transmembrane helix</keyword>
<dbReference type="OrthoDB" id="871140at2"/>
<feature type="transmembrane region" description="Helical" evidence="7">
    <location>
        <begin position="56"/>
        <end position="76"/>
    </location>
</feature>
<keyword evidence="2 7" id="KW-1003">Cell membrane</keyword>
<keyword evidence="10" id="KW-1185">Reference proteome</keyword>
<dbReference type="EMBL" id="CP001778">
    <property type="protein sequence ID" value="ADD40340.1"/>
    <property type="molecule type" value="Genomic_DNA"/>
</dbReference>
<feature type="compositionally biased region" description="Acidic residues" evidence="8">
    <location>
        <begin position="311"/>
        <end position="320"/>
    </location>
</feature>
<proteinExistence type="inferred from homology"/>
<sequence>MDYAFIPSPAQSVWEIPLPFGLAVPIRAYALCIVAGIVAACWVVEALLRRRGAPRFFVLDLAVWAVPFGIVGGRLYHVVTSPDAYFGADGEPLKAFAVWEGGLGVPGAIVLGGVGVWIACRRGQVPFSMVADAAAIGLPLGQAVARPCNWFNQELYGLPTNAPWGVEIDAAHQRDIPPEFRGAEAYEPAFLYESLWNFGLAAVIWRLDKRFKFGAGRAFAIYVLGYGVGRFWIEGRRIDVAHDFLGLRVNEWLSLVMIVGAIVYLLRVKGKRGVLVPGEAGGLRMVDWDSADARAGKLVEVEVGSGTVESEVSDEGSAEPDESKASS</sequence>
<dbReference type="UniPathway" id="UPA00664"/>
<dbReference type="Pfam" id="PF01790">
    <property type="entry name" value="LGT"/>
    <property type="match status" value="1"/>
</dbReference>
<dbReference type="GO" id="GO:0008961">
    <property type="term" value="F:phosphatidylglycerol-prolipoprotein diacylglyceryl transferase activity"/>
    <property type="evidence" value="ECO:0007669"/>
    <property type="project" value="UniProtKB-UniRule"/>
</dbReference>
<reference evidence="9 10" key="1">
    <citation type="journal article" date="2009" name="Stand. Genomic Sci.">
        <title>Complete genome sequence of Stackebrandtia nassauensis type strain (LLR-40K-21).</title>
        <authorList>
            <person name="Munk C."/>
            <person name="Lapidus A."/>
            <person name="Copeland A."/>
            <person name="Jando M."/>
            <person name="Mayilraj S."/>
            <person name="Glavina Del Rio T."/>
            <person name="Nolan M."/>
            <person name="Chen F."/>
            <person name="Lucas S."/>
            <person name="Tice H."/>
            <person name="Cheng J.F."/>
            <person name="Han C."/>
            <person name="Detter J.C."/>
            <person name="Bruce D."/>
            <person name="Goodwin L."/>
            <person name="Chain P."/>
            <person name="Pitluck S."/>
            <person name="Goker M."/>
            <person name="Ovchinikova G."/>
            <person name="Pati A."/>
            <person name="Ivanova N."/>
            <person name="Mavromatis K."/>
            <person name="Chen A."/>
            <person name="Palaniappan K."/>
            <person name="Land M."/>
            <person name="Hauser L."/>
            <person name="Chang Y.J."/>
            <person name="Jeffries C.D."/>
            <person name="Bristow J."/>
            <person name="Eisen J.A."/>
            <person name="Markowitz V."/>
            <person name="Hugenholtz P."/>
            <person name="Kyrpides N.C."/>
            <person name="Klenk H.P."/>
        </authorList>
    </citation>
    <scope>NUCLEOTIDE SEQUENCE [LARGE SCALE GENOMIC DNA]</scope>
    <source>
        <strain evidence="10">DSM 44728 / CIP 108903 / NRRL B-16338 / NBRC 102104 / LLR-40K-21</strain>
    </source>
</reference>
<dbReference type="PANTHER" id="PTHR30589">
    <property type="entry name" value="PROLIPOPROTEIN DIACYLGLYCERYL TRANSFERASE"/>
    <property type="match status" value="1"/>
</dbReference>
<evidence type="ECO:0000256" key="4">
    <source>
        <dbReference type="ARBA" id="ARBA00022692"/>
    </source>
</evidence>
<dbReference type="GO" id="GO:0042158">
    <property type="term" value="P:lipoprotein biosynthetic process"/>
    <property type="evidence" value="ECO:0007669"/>
    <property type="project" value="UniProtKB-UniRule"/>
</dbReference>
<evidence type="ECO:0000256" key="1">
    <source>
        <dbReference type="ARBA" id="ARBA00007150"/>
    </source>
</evidence>
<feature type="transmembrane region" description="Helical" evidence="7">
    <location>
        <begin position="245"/>
        <end position="266"/>
    </location>
</feature>